<gene>
    <name evidence="2" type="ORF">MmiEs2_10470</name>
</gene>
<dbReference type="GeneID" id="85197514"/>
<dbReference type="AlphaFoldDB" id="A0AA96V8Q5"/>
<dbReference type="RefSeq" id="WP_316558843.1">
    <property type="nucleotide sequence ID" value="NZ_CP131062.1"/>
</dbReference>
<dbReference type="Pfam" id="PF13391">
    <property type="entry name" value="HNH_2"/>
    <property type="match status" value="1"/>
</dbReference>
<reference evidence="2 3" key="1">
    <citation type="submission" date="2023-07" db="EMBL/GenBank/DDBJ databases">
        <title>Closed genome sequence of Methanimicrococcus sp. Es2.</title>
        <authorList>
            <person name="Protasov E."/>
            <person name="Platt K."/>
            <person name="Reeh H."/>
            <person name="Poehlein A."/>
            <person name="Daniel R."/>
            <person name="Brune A."/>
        </authorList>
    </citation>
    <scope>NUCLEOTIDE SEQUENCE [LARGE SCALE GENOMIC DNA]</scope>
    <source>
        <strain evidence="2 3">Es2</strain>
    </source>
</reference>
<evidence type="ECO:0000259" key="1">
    <source>
        <dbReference type="Pfam" id="PF13391"/>
    </source>
</evidence>
<protein>
    <recommendedName>
        <fullName evidence="1">HNH nuclease domain-containing protein</fullName>
    </recommendedName>
</protein>
<feature type="domain" description="HNH nuclease" evidence="1">
    <location>
        <begin position="154"/>
        <end position="207"/>
    </location>
</feature>
<name>A0AA96V8Q5_9EURY</name>
<accession>A0AA96V8Q5</accession>
<dbReference type="Proteomes" id="UP001302662">
    <property type="component" value="Chromosome"/>
</dbReference>
<sequence>MTEPRRDWTRDETILAFELYCTIPSSKVTKENEKIKGLADAIGRTPNSVKLKLQNFKSYDPSYTRDGRIGLSHGSKLDGEIVKDFLQNWDSLVFEANKIKEQYHLETKESTDPLIDKSTEFCVPNGYDKLTIQKIRVGQTFFRKSLFSAYDGKCCITGLSIPELLRASHIKPWSKSNDINEKTNPQNGLLLNVLHDTAFDRGYITIDLDYKIIVSDKLDDYTDEFTERTLREYSGKKISLPNRFIPDEKFIEYHNEVVFKG</sequence>
<dbReference type="InterPro" id="IPR003615">
    <property type="entry name" value="HNH_nuc"/>
</dbReference>
<evidence type="ECO:0000313" key="3">
    <source>
        <dbReference type="Proteomes" id="UP001302662"/>
    </source>
</evidence>
<evidence type="ECO:0000313" key="2">
    <source>
        <dbReference type="EMBL" id="WNY28839.1"/>
    </source>
</evidence>
<dbReference type="KEGG" id="mees:MmiEs2_10470"/>
<dbReference type="REBASE" id="768784">
    <property type="entry name" value="MspEs2ORF10490P"/>
</dbReference>
<dbReference type="EMBL" id="CP131062">
    <property type="protein sequence ID" value="WNY28839.1"/>
    <property type="molecule type" value="Genomic_DNA"/>
</dbReference>
<organism evidence="2 3">
    <name type="scientific">Methanimicrococcus stummii</name>
    <dbReference type="NCBI Taxonomy" id="3028294"/>
    <lineage>
        <taxon>Archaea</taxon>
        <taxon>Methanobacteriati</taxon>
        <taxon>Methanobacteriota</taxon>
        <taxon>Stenosarchaea group</taxon>
        <taxon>Methanomicrobia</taxon>
        <taxon>Methanosarcinales</taxon>
        <taxon>Methanosarcinaceae</taxon>
        <taxon>Methanimicrococcus</taxon>
    </lineage>
</organism>
<keyword evidence="3" id="KW-1185">Reference proteome</keyword>
<proteinExistence type="predicted"/>